<dbReference type="PANTHER" id="PTHR11690:SF248">
    <property type="entry name" value="PICKPOCKET 17, ISOFORM A"/>
    <property type="match status" value="1"/>
</dbReference>
<evidence type="ECO:0000256" key="5">
    <source>
        <dbReference type="ARBA" id="ARBA00022692"/>
    </source>
</evidence>
<dbReference type="Pfam" id="PF00858">
    <property type="entry name" value="ASC"/>
    <property type="match status" value="1"/>
</dbReference>
<keyword evidence="12 13" id="KW-0407">Ion channel</keyword>
<dbReference type="EMBL" id="CAJFDH010000006">
    <property type="protein sequence ID" value="CAD5228068.1"/>
    <property type="molecule type" value="Genomic_DNA"/>
</dbReference>
<dbReference type="PRINTS" id="PR01078">
    <property type="entry name" value="AMINACHANNEL"/>
</dbReference>
<dbReference type="InterPro" id="IPR001873">
    <property type="entry name" value="ENaC"/>
</dbReference>
<dbReference type="EMBL" id="CAJFCW020000006">
    <property type="protein sequence ID" value="CAG9124073.1"/>
    <property type="molecule type" value="Genomic_DNA"/>
</dbReference>
<dbReference type="GO" id="GO:0005886">
    <property type="term" value="C:plasma membrane"/>
    <property type="evidence" value="ECO:0007669"/>
    <property type="project" value="TreeGrafter"/>
</dbReference>
<comment type="subcellular location">
    <subcellularLocation>
        <location evidence="1">Membrane</location>
        <topology evidence="1">Multi-pass membrane protein</topology>
    </subcellularLocation>
</comment>
<keyword evidence="5 13" id="KW-0812">Transmembrane</keyword>
<keyword evidence="9 14" id="KW-0472">Membrane</keyword>
<evidence type="ECO:0000256" key="14">
    <source>
        <dbReference type="SAM" id="Phobius"/>
    </source>
</evidence>
<keyword evidence="3 13" id="KW-0813">Transport</keyword>
<proteinExistence type="inferred from homology"/>
<evidence type="ECO:0000256" key="2">
    <source>
        <dbReference type="ARBA" id="ARBA00007193"/>
    </source>
</evidence>
<dbReference type="Gene3D" id="2.60.470.10">
    <property type="entry name" value="Acid-sensing ion channels like domains"/>
    <property type="match status" value="1"/>
</dbReference>
<evidence type="ECO:0000256" key="11">
    <source>
        <dbReference type="ARBA" id="ARBA00023201"/>
    </source>
</evidence>
<evidence type="ECO:0000256" key="9">
    <source>
        <dbReference type="ARBA" id="ARBA00023136"/>
    </source>
</evidence>
<evidence type="ECO:0000313" key="16">
    <source>
        <dbReference type="Proteomes" id="UP000614601"/>
    </source>
</evidence>
<evidence type="ECO:0000256" key="8">
    <source>
        <dbReference type="ARBA" id="ARBA00023065"/>
    </source>
</evidence>
<dbReference type="Proteomes" id="UP000783686">
    <property type="component" value="Unassembled WGS sequence"/>
</dbReference>
<evidence type="ECO:0000256" key="3">
    <source>
        <dbReference type="ARBA" id="ARBA00022448"/>
    </source>
</evidence>
<evidence type="ECO:0000256" key="12">
    <source>
        <dbReference type="ARBA" id="ARBA00023303"/>
    </source>
</evidence>
<evidence type="ECO:0000256" key="7">
    <source>
        <dbReference type="ARBA" id="ARBA00023053"/>
    </source>
</evidence>
<reference evidence="15" key="1">
    <citation type="submission" date="2020-09" db="EMBL/GenBank/DDBJ databases">
        <authorList>
            <person name="Kikuchi T."/>
        </authorList>
    </citation>
    <scope>NUCLEOTIDE SEQUENCE</scope>
    <source>
        <strain evidence="15">SH1</strain>
    </source>
</reference>
<keyword evidence="7" id="KW-0915">Sodium</keyword>
<dbReference type="AlphaFoldDB" id="A0A811LHT1"/>
<evidence type="ECO:0000256" key="10">
    <source>
        <dbReference type="ARBA" id="ARBA00023180"/>
    </source>
</evidence>
<keyword evidence="6 14" id="KW-1133">Transmembrane helix</keyword>
<keyword evidence="11 13" id="KW-0739">Sodium transport</keyword>
<evidence type="ECO:0000256" key="1">
    <source>
        <dbReference type="ARBA" id="ARBA00004141"/>
    </source>
</evidence>
<dbReference type="OrthoDB" id="5810861at2759"/>
<comment type="similarity">
    <text evidence="2 13">Belongs to the amiloride-sensitive sodium channel (TC 1.A.6) family.</text>
</comment>
<organism evidence="15 16">
    <name type="scientific">Bursaphelenchus okinawaensis</name>
    <dbReference type="NCBI Taxonomy" id="465554"/>
    <lineage>
        <taxon>Eukaryota</taxon>
        <taxon>Metazoa</taxon>
        <taxon>Ecdysozoa</taxon>
        <taxon>Nematoda</taxon>
        <taxon>Chromadorea</taxon>
        <taxon>Rhabditida</taxon>
        <taxon>Tylenchina</taxon>
        <taxon>Tylenchomorpha</taxon>
        <taxon>Aphelenchoidea</taxon>
        <taxon>Aphelenchoididae</taxon>
        <taxon>Bursaphelenchus</taxon>
    </lineage>
</organism>
<sequence length="481" mass="54038">MESNKKFNRYYAVRQHIRTFPEWTTTQGIPQFGSAKRRICCSFWFTCTLIATGLLIWQVVLTIQSYYQYGVTVNIQLLFEDRVFPAVTVCDSNPYKSSMMDQFPKVKQVLDTYEYSAQKLVCNSTSNCSVETNSTLDEYAEEYRFSTITNTGQLRQLARTLVYLASGEYNMSAAMVSREDLILSCSFNTVGCSDDDWTTLIDPNVGNCYQFNMNSAYQAQRSGPAYGLRLQLKTNVSEYISVNNGASAIMMVHDQSDYVIPGSLGYNIATGTRTSVSVTYTQIQRLGPPYGDCSDAIPDGYLYDGDYNTELCQRSDFQALMIESCDCYDPRYPTPNDTTVGRCSIDDNLSCWLDYNNQTAGEDCYQSCNEGDYTVSISSATWPAPLDQYVAGCYEDAYPEGCYSTFSQNALWLEVFYEKLNYETMTESASTTVSTMLSNIGGQIGLFLGMSVISFIEFVLLGLQVLLSCLVPKYAYLVDID</sequence>
<feature type="transmembrane region" description="Helical" evidence="14">
    <location>
        <begin position="43"/>
        <end position="67"/>
    </location>
</feature>
<keyword evidence="8 13" id="KW-0406">Ion transport</keyword>
<dbReference type="GO" id="GO:0015280">
    <property type="term" value="F:ligand-gated sodium channel activity"/>
    <property type="evidence" value="ECO:0007669"/>
    <property type="project" value="TreeGrafter"/>
</dbReference>
<dbReference type="Proteomes" id="UP000614601">
    <property type="component" value="Unassembled WGS sequence"/>
</dbReference>
<gene>
    <name evidence="15" type="ORF">BOKJ2_LOCUS12493</name>
</gene>
<accession>A0A811LHT1</accession>
<keyword evidence="10" id="KW-0325">Glycoprotein</keyword>
<keyword evidence="16" id="KW-1185">Reference proteome</keyword>
<dbReference type="PANTHER" id="PTHR11690">
    <property type="entry name" value="AMILORIDE-SENSITIVE SODIUM CHANNEL-RELATED"/>
    <property type="match status" value="1"/>
</dbReference>
<evidence type="ECO:0000256" key="4">
    <source>
        <dbReference type="ARBA" id="ARBA00022461"/>
    </source>
</evidence>
<feature type="transmembrane region" description="Helical" evidence="14">
    <location>
        <begin position="444"/>
        <end position="467"/>
    </location>
</feature>
<name>A0A811LHT1_9BILA</name>
<evidence type="ECO:0000313" key="15">
    <source>
        <dbReference type="EMBL" id="CAD5228068.1"/>
    </source>
</evidence>
<dbReference type="Gene3D" id="1.10.287.770">
    <property type="entry name" value="YojJ-like"/>
    <property type="match status" value="1"/>
</dbReference>
<keyword evidence="4 13" id="KW-0894">Sodium channel</keyword>
<protein>
    <submittedName>
        <fullName evidence="15">Uncharacterized protein</fullName>
    </submittedName>
</protein>
<evidence type="ECO:0000256" key="6">
    <source>
        <dbReference type="ARBA" id="ARBA00022989"/>
    </source>
</evidence>
<evidence type="ECO:0000256" key="13">
    <source>
        <dbReference type="RuleBase" id="RU000679"/>
    </source>
</evidence>
<comment type="caution">
    <text evidence="15">The sequence shown here is derived from an EMBL/GenBank/DDBJ whole genome shotgun (WGS) entry which is preliminary data.</text>
</comment>